<evidence type="ECO:0000256" key="6">
    <source>
        <dbReference type="ARBA" id="ARBA00047561"/>
    </source>
</evidence>
<evidence type="ECO:0000256" key="3">
    <source>
        <dbReference type="ARBA" id="ARBA00023002"/>
    </source>
</evidence>
<evidence type="ECO:0000256" key="5">
    <source>
        <dbReference type="ARBA" id="ARBA00023244"/>
    </source>
</evidence>
<dbReference type="SUPFAM" id="SSF51735">
    <property type="entry name" value="NAD(P)-binding Rossmann-fold domains"/>
    <property type="match status" value="1"/>
</dbReference>
<dbReference type="InterPro" id="IPR006367">
    <property type="entry name" value="Sirohaem_synthase_N"/>
</dbReference>
<keyword evidence="4" id="KW-0520">NAD</keyword>
<dbReference type="PANTHER" id="PTHR35330:SF1">
    <property type="entry name" value="SIROHEME BIOSYNTHESIS PROTEIN MET8"/>
    <property type="match status" value="1"/>
</dbReference>
<dbReference type="InterPro" id="IPR036291">
    <property type="entry name" value="NAD(P)-bd_dom_sf"/>
</dbReference>
<dbReference type="EMBL" id="QOHO01000013">
    <property type="protein sequence ID" value="RFZ80209.1"/>
    <property type="molecule type" value="Genomic_DNA"/>
</dbReference>
<evidence type="ECO:0000313" key="8">
    <source>
        <dbReference type="Proteomes" id="UP000260680"/>
    </source>
</evidence>
<dbReference type="RefSeq" id="WP_117415794.1">
    <property type="nucleotide sequence ID" value="NZ_QOHO01000013.1"/>
</dbReference>
<gene>
    <name evidence="7" type="ORF">DS742_04395</name>
</gene>
<dbReference type="InterPro" id="IPR028161">
    <property type="entry name" value="Met8-like"/>
</dbReference>
<dbReference type="NCBIfam" id="TIGR01470">
    <property type="entry name" value="cysG_Nterm"/>
    <property type="match status" value="1"/>
</dbReference>
<dbReference type="Gene3D" id="3.40.50.720">
    <property type="entry name" value="NAD(P)-binding Rossmann-like Domain"/>
    <property type="match status" value="1"/>
</dbReference>
<evidence type="ECO:0000313" key="7">
    <source>
        <dbReference type="EMBL" id="RFZ80209.1"/>
    </source>
</evidence>
<keyword evidence="3" id="KW-0560">Oxidoreductase</keyword>
<dbReference type="GO" id="GO:0004325">
    <property type="term" value="F:ferrochelatase activity"/>
    <property type="evidence" value="ECO:0007669"/>
    <property type="project" value="InterPro"/>
</dbReference>
<reference evidence="7 8" key="1">
    <citation type="submission" date="2018-07" db="EMBL/GenBank/DDBJ databases">
        <title>New species, Clostridium PI-S10-A1B.</title>
        <authorList>
            <person name="Krishna G."/>
            <person name="Summeta K."/>
            <person name="Shikha S."/>
            <person name="Prabhu P.B."/>
            <person name="Suresh K."/>
        </authorList>
    </citation>
    <scope>NUCLEOTIDE SEQUENCE [LARGE SCALE GENOMIC DNA]</scope>
    <source>
        <strain evidence="7 8">PI-S10-A1B</strain>
    </source>
</reference>
<dbReference type="UniPathway" id="UPA00262">
    <property type="reaction ID" value="UER00222"/>
</dbReference>
<dbReference type="EC" id="1.3.1.76" evidence="2"/>
<accession>A0A3E2NGS0</accession>
<comment type="pathway">
    <text evidence="1">Porphyrin-containing compound metabolism; siroheme biosynthesis; sirohydrochlorin from precorrin-2: step 1/1.</text>
</comment>
<evidence type="ECO:0000256" key="1">
    <source>
        <dbReference type="ARBA" id="ARBA00005010"/>
    </source>
</evidence>
<dbReference type="InterPro" id="IPR042518">
    <property type="entry name" value="SirC_C"/>
</dbReference>
<proteinExistence type="predicted"/>
<comment type="caution">
    <text evidence="7">The sequence shown here is derived from an EMBL/GenBank/DDBJ whole genome shotgun (WGS) entry which is preliminary data.</text>
</comment>
<comment type="catalytic activity">
    <reaction evidence="6">
        <text>precorrin-2 + NAD(+) = sirohydrochlorin + NADH + 2 H(+)</text>
        <dbReference type="Rhea" id="RHEA:15613"/>
        <dbReference type="ChEBI" id="CHEBI:15378"/>
        <dbReference type="ChEBI" id="CHEBI:57540"/>
        <dbReference type="ChEBI" id="CHEBI:57945"/>
        <dbReference type="ChEBI" id="CHEBI:58351"/>
        <dbReference type="ChEBI" id="CHEBI:58827"/>
        <dbReference type="EC" id="1.3.1.76"/>
    </reaction>
</comment>
<dbReference type="Proteomes" id="UP000260680">
    <property type="component" value="Unassembled WGS sequence"/>
</dbReference>
<evidence type="ECO:0000256" key="2">
    <source>
        <dbReference type="ARBA" id="ARBA00012400"/>
    </source>
</evidence>
<dbReference type="GO" id="GO:0043115">
    <property type="term" value="F:precorrin-2 dehydrogenase activity"/>
    <property type="evidence" value="ECO:0007669"/>
    <property type="project" value="UniProtKB-EC"/>
</dbReference>
<name>A0A3E2NGS0_9FIRM</name>
<dbReference type="OrthoDB" id="9773765at2"/>
<dbReference type="Pfam" id="PF13241">
    <property type="entry name" value="NAD_binding_7"/>
    <property type="match status" value="1"/>
</dbReference>
<dbReference type="AlphaFoldDB" id="A0A3E2NGS0"/>
<dbReference type="SUPFAM" id="SSF75615">
    <property type="entry name" value="Siroheme synthase middle domains-like"/>
    <property type="match status" value="1"/>
</dbReference>
<sequence>MAYFPFFVELEGKKCLIAGGGMVAYRKALVLKDFGPEITVVAVEMIPEMEQLASRCEKSMTLIKRGFEDRDIQEADFVIAATSDEELNRHISVICRRRKIPVNVVDVQEECSFIFPALIKEEDIVVGISTGGSSPTIAQYLKKRFQEAIPSGFGMLASQLGTYRELVKEKVPSLAVRTEIFKTMVKEGIRQGGVFTREQAIELIERKLGEHEQ</sequence>
<evidence type="ECO:0000256" key="4">
    <source>
        <dbReference type="ARBA" id="ARBA00023027"/>
    </source>
</evidence>
<keyword evidence="5" id="KW-0627">Porphyrin biosynthesis</keyword>
<dbReference type="Gene3D" id="1.10.8.610">
    <property type="entry name" value="SirC, precorrin-2 dehydrogenase, C-terminal helical domain-like"/>
    <property type="match status" value="1"/>
</dbReference>
<dbReference type="PANTHER" id="PTHR35330">
    <property type="entry name" value="SIROHEME BIOSYNTHESIS PROTEIN MET8"/>
    <property type="match status" value="1"/>
</dbReference>
<organism evidence="7 8">
    <name type="scientific">Lacrimispora amygdalina</name>
    <dbReference type="NCBI Taxonomy" id="253257"/>
    <lineage>
        <taxon>Bacteria</taxon>
        <taxon>Bacillati</taxon>
        <taxon>Bacillota</taxon>
        <taxon>Clostridia</taxon>
        <taxon>Lachnospirales</taxon>
        <taxon>Lachnospiraceae</taxon>
        <taxon>Lacrimispora</taxon>
    </lineage>
</organism>
<protein>
    <recommendedName>
        <fullName evidence="2">precorrin-2 dehydrogenase</fullName>
        <ecNumber evidence="2">1.3.1.76</ecNumber>
    </recommendedName>
</protein>
<dbReference type="GO" id="GO:0019354">
    <property type="term" value="P:siroheme biosynthetic process"/>
    <property type="evidence" value="ECO:0007669"/>
    <property type="project" value="UniProtKB-UniPathway"/>
</dbReference>